<comment type="cofactor">
    <cofactor evidence="1">
        <name>Mg(2+)</name>
        <dbReference type="ChEBI" id="CHEBI:18420"/>
    </cofactor>
    <text evidence="1">Binds 1 Mg(2+) ion per subunit.</text>
</comment>
<proteinExistence type="inferred from homology"/>
<feature type="domain" description="AAA+ ATPase" evidence="4">
    <location>
        <begin position="286"/>
        <end position="455"/>
    </location>
</feature>
<organism evidence="5 6">
    <name type="scientific">Trypanosoma conorhini</name>
    <dbReference type="NCBI Taxonomy" id="83891"/>
    <lineage>
        <taxon>Eukaryota</taxon>
        <taxon>Discoba</taxon>
        <taxon>Euglenozoa</taxon>
        <taxon>Kinetoplastea</taxon>
        <taxon>Metakinetoplastina</taxon>
        <taxon>Trypanosomatida</taxon>
        <taxon>Trypanosomatidae</taxon>
        <taxon>Trypanosoma</taxon>
    </lineage>
</organism>
<dbReference type="GO" id="GO:0006891">
    <property type="term" value="P:intra-Golgi vesicle-mediated transport"/>
    <property type="evidence" value="ECO:0007669"/>
    <property type="project" value="TreeGrafter"/>
</dbReference>
<evidence type="ECO:0000256" key="2">
    <source>
        <dbReference type="SAM" id="MobiDB-lite"/>
    </source>
</evidence>
<keyword evidence="1" id="KW-0963">Cytoplasm</keyword>
<evidence type="ECO:0000259" key="4">
    <source>
        <dbReference type="SMART" id="SM00382"/>
    </source>
</evidence>
<feature type="compositionally biased region" description="Acidic residues" evidence="2">
    <location>
        <begin position="347"/>
        <end position="356"/>
    </location>
</feature>
<dbReference type="InterPro" id="IPR041569">
    <property type="entry name" value="AAA_lid_3"/>
</dbReference>
<dbReference type="FunFam" id="3.40.50.300:FF:000154">
    <property type="entry name" value="Vesicle-fusing ATPase 1"/>
    <property type="match status" value="1"/>
</dbReference>
<dbReference type="AlphaFoldDB" id="A0A422P2P6"/>
<name>A0A422P2P6_9TRYP</name>
<dbReference type="RefSeq" id="XP_029226470.1">
    <property type="nucleotide sequence ID" value="XM_029373424.1"/>
</dbReference>
<dbReference type="GO" id="GO:0035494">
    <property type="term" value="P:SNARE complex disassembly"/>
    <property type="evidence" value="ECO:0007669"/>
    <property type="project" value="InterPro"/>
</dbReference>
<comment type="caution">
    <text evidence="5">The sequence shown here is derived from an EMBL/GenBank/DDBJ whole genome shotgun (WGS) entry which is preliminary data.</text>
</comment>
<keyword evidence="1" id="KW-0653">Protein transport</keyword>
<reference evidence="5 6" key="1">
    <citation type="journal article" date="2018" name="BMC Genomics">
        <title>Genomic comparison of Trypanosoma conorhini and Trypanosoma rangeli to Trypanosoma cruzi strains of high and low virulence.</title>
        <authorList>
            <person name="Bradwell K.R."/>
            <person name="Koparde V.N."/>
            <person name="Matveyev A.V."/>
            <person name="Serrano M.G."/>
            <person name="Alves J.M."/>
            <person name="Parikh H."/>
            <person name="Huang B."/>
            <person name="Lee V."/>
            <person name="Espinosa-Alvarez O."/>
            <person name="Ortiz P.A."/>
            <person name="Costa-Martins A.G."/>
            <person name="Teixeira M.M."/>
            <person name="Buck G.A."/>
        </authorList>
    </citation>
    <scope>NUCLEOTIDE SEQUENCE [LARGE SCALE GENOMIC DNA]</scope>
    <source>
        <strain evidence="5 6">025E</strain>
    </source>
</reference>
<dbReference type="EC" id="3.6.4.6" evidence="1"/>
<dbReference type="GO" id="GO:0046872">
    <property type="term" value="F:metal ion binding"/>
    <property type="evidence" value="ECO:0007669"/>
    <property type="project" value="UniProtKB-UniRule"/>
</dbReference>
<dbReference type="InterPro" id="IPR003593">
    <property type="entry name" value="AAA+_ATPase"/>
</dbReference>
<keyword evidence="1" id="KW-0378">Hydrolase</keyword>
<dbReference type="InterPro" id="IPR039812">
    <property type="entry name" value="Vesicle-fus_ATPase"/>
</dbReference>
<sequence>MLRGVAAHAVWRPSTHVLGALLLFLLACVGVNPADARVTSPFSDARRLNRTSRALELLAISGCERPSRPGRSRETYRCFADRASRRPVTLTIRGRGFPLDAAVRIWLREHSAIPLRCGEGKGECDLISIECVNVRRSAMFPQQLLSCTLPHPSTKLQQKPHWLRRLEQGAIWMDVELQLMTREVMNATDTQTQERVTIGVLSRAVQLTLAEDTSNAGMDESDLHTLSEDPLELLFQSKDGLSDVHSQWLALGIGGLRGELHTLYRRVFLSRLSSLRGVVEALKIPHVRGVLLHGPPGNGKTLIARTIATLLDGSARVTIVHGADILSKYVGDSEKQLRKLFMSVADEGDEGDEGDDNVPGKRHEGLRGGEAKRQLHIIIIDEIESLFRRRGGSSDESSAKALYDGLTNELLTLMDGLEGAENILVVGLTNQLHVIDRALLRPGRFEVVIEIPPPDLEGRREMLFIHTRELRAGHHLAPDVDLDLLATRTGGFSGADVAGMVRAASSYALVRYRDALGNTFAEPGGAAAEDARNAVQQFQVSNEDFELALQDVSEGKAQTTPGDQLGDSYYNNRNGEKHFPIVDYDGSFSRNKKVARRLLQSLLRSRVASAAVIIIYGPPGTGKTTLALELLRLGRFDPAAYLTGRVLHSHSQDNPLDEMLATLRGALHAKGNRSIVIENLEHYLRGSGPMAGEVLKLALQEFREATYSQLPSHVPGAAESTSSLGKRLLILTTSEKEVLHDLMQSSSYDLLLSLRLIERKDLMPLLHHYLIIPSKMPAADEVLRAYPPRLSYRQFLRITDLALWRAHEAQQGASAAGDHQDAALFSRVNALFLQAGRGSVGDGNALSLNSKEHLRKFAAAVQEIVSAMGFVDNFHDLLPVDDTVDGDEISW</sequence>
<keyword evidence="1" id="KW-0067">ATP-binding</keyword>
<dbReference type="FunFam" id="1.10.8.60:FF:000127">
    <property type="entry name" value="Vesicular-fusion protein SEC18"/>
    <property type="match status" value="1"/>
</dbReference>
<dbReference type="InterPro" id="IPR027417">
    <property type="entry name" value="P-loop_NTPase"/>
</dbReference>
<dbReference type="InterPro" id="IPR003959">
    <property type="entry name" value="ATPase_AAA_core"/>
</dbReference>
<dbReference type="OrthoDB" id="240084at2759"/>
<dbReference type="GO" id="GO:0016887">
    <property type="term" value="F:ATP hydrolysis activity"/>
    <property type="evidence" value="ECO:0007669"/>
    <property type="project" value="InterPro"/>
</dbReference>
<dbReference type="Gene3D" id="1.10.8.60">
    <property type="match status" value="1"/>
</dbReference>
<dbReference type="CDD" id="cd01120">
    <property type="entry name" value="RecA-like_superfamily"/>
    <property type="match status" value="1"/>
</dbReference>
<dbReference type="GeneID" id="40320160"/>
<keyword evidence="3" id="KW-0732">Signal</keyword>
<dbReference type="EMBL" id="MKKU01000449">
    <property type="protein sequence ID" value="RNF11979.1"/>
    <property type="molecule type" value="Genomic_DNA"/>
</dbReference>
<feature type="signal peptide" evidence="3">
    <location>
        <begin position="1"/>
        <end position="36"/>
    </location>
</feature>
<evidence type="ECO:0000313" key="5">
    <source>
        <dbReference type="EMBL" id="RNF11979.1"/>
    </source>
</evidence>
<accession>A0A422P2P6</accession>
<comment type="similarity">
    <text evidence="1">Belongs to the AAA ATPase family.</text>
</comment>
<dbReference type="Pfam" id="PF17862">
    <property type="entry name" value="AAA_lid_3"/>
    <property type="match status" value="1"/>
</dbReference>
<dbReference type="GO" id="GO:0005524">
    <property type="term" value="F:ATP binding"/>
    <property type="evidence" value="ECO:0007669"/>
    <property type="project" value="UniProtKB-UniRule"/>
</dbReference>
<evidence type="ECO:0000256" key="1">
    <source>
        <dbReference type="RuleBase" id="RU367045"/>
    </source>
</evidence>
<dbReference type="Gene3D" id="3.40.50.300">
    <property type="entry name" value="P-loop containing nucleotide triphosphate hydrolases"/>
    <property type="match status" value="2"/>
</dbReference>
<keyword evidence="1" id="KW-0547">Nucleotide-binding</keyword>
<comment type="catalytic activity">
    <reaction evidence="1">
        <text>ATP + H2O = ADP + phosphate + H(+)</text>
        <dbReference type="Rhea" id="RHEA:13065"/>
        <dbReference type="ChEBI" id="CHEBI:15377"/>
        <dbReference type="ChEBI" id="CHEBI:15378"/>
        <dbReference type="ChEBI" id="CHEBI:30616"/>
        <dbReference type="ChEBI" id="CHEBI:43474"/>
        <dbReference type="ChEBI" id="CHEBI:456216"/>
        <dbReference type="EC" id="3.6.4.6"/>
    </reaction>
</comment>
<dbReference type="PANTHER" id="PTHR23078:SF2">
    <property type="entry name" value="VESICLE-FUSING ATPASE"/>
    <property type="match status" value="1"/>
</dbReference>
<keyword evidence="6" id="KW-1185">Reference proteome</keyword>
<dbReference type="GO" id="GO:0043001">
    <property type="term" value="P:Golgi to plasma membrane protein transport"/>
    <property type="evidence" value="ECO:0007669"/>
    <property type="project" value="TreeGrafter"/>
</dbReference>
<feature type="chain" id="PRO_5019247727" description="Vesicle-fusing ATPase" evidence="3">
    <location>
        <begin position="37"/>
        <end position="891"/>
    </location>
</feature>
<dbReference type="SUPFAM" id="SSF52540">
    <property type="entry name" value="P-loop containing nucleoside triphosphate hydrolases"/>
    <property type="match status" value="2"/>
</dbReference>
<feature type="compositionally biased region" description="Basic and acidic residues" evidence="2">
    <location>
        <begin position="358"/>
        <end position="369"/>
    </location>
</feature>
<keyword evidence="1" id="KW-0931">ER-Golgi transport</keyword>
<feature type="region of interest" description="Disordered" evidence="2">
    <location>
        <begin position="347"/>
        <end position="369"/>
    </location>
</feature>
<dbReference type="GO" id="GO:0005795">
    <property type="term" value="C:Golgi stack"/>
    <property type="evidence" value="ECO:0007669"/>
    <property type="project" value="TreeGrafter"/>
</dbReference>
<dbReference type="PROSITE" id="PS51257">
    <property type="entry name" value="PROKAR_LIPOPROTEIN"/>
    <property type="match status" value="1"/>
</dbReference>
<keyword evidence="1" id="KW-0460">Magnesium</keyword>
<protein>
    <recommendedName>
        <fullName evidence="1">Vesicle-fusing ATPase</fullName>
        <ecNumber evidence="1">3.6.4.6</ecNumber>
    </recommendedName>
</protein>
<dbReference type="Proteomes" id="UP000284403">
    <property type="component" value="Unassembled WGS sequence"/>
</dbReference>
<evidence type="ECO:0000313" key="6">
    <source>
        <dbReference type="Proteomes" id="UP000284403"/>
    </source>
</evidence>
<dbReference type="Pfam" id="PF00004">
    <property type="entry name" value="AAA"/>
    <property type="match status" value="1"/>
</dbReference>
<comment type="subcellular location">
    <subcellularLocation>
        <location evidence="1">Cytoplasm</location>
    </subcellularLocation>
</comment>
<dbReference type="PANTHER" id="PTHR23078">
    <property type="entry name" value="VESICULAR-FUSION PROTEIN NSF"/>
    <property type="match status" value="1"/>
</dbReference>
<comment type="function">
    <text evidence="1">Required for vesicle-mediated transport. Catalyzes the fusion of transport vesicles within the Golgi cisternae. Is also required for transport from the endoplasmic reticulum to the Golgi stack. Seems to function as a fusion protein required for the delivery of cargo proteins to all compartments of the Golgi stack independent of vesicle origin.</text>
</comment>
<keyword evidence="1" id="KW-0479">Metal-binding</keyword>
<keyword evidence="1" id="KW-0813">Transport</keyword>
<dbReference type="SMART" id="SM00382">
    <property type="entry name" value="AAA"/>
    <property type="match status" value="2"/>
</dbReference>
<gene>
    <name evidence="5" type="ORF">Tco025E_06549</name>
</gene>
<feature type="domain" description="AAA+ ATPase" evidence="4">
    <location>
        <begin position="609"/>
        <end position="758"/>
    </location>
</feature>
<evidence type="ECO:0000256" key="3">
    <source>
        <dbReference type="SAM" id="SignalP"/>
    </source>
</evidence>